<dbReference type="EMBL" id="NBNE01001480">
    <property type="protein sequence ID" value="OWZ13855.1"/>
    <property type="molecule type" value="Genomic_DNA"/>
</dbReference>
<gene>
    <name evidence="1" type="ORF">PHMEG_00012755</name>
</gene>
<evidence type="ECO:0000313" key="2">
    <source>
        <dbReference type="Proteomes" id="UP000198211"/>
    </source>
</evidence>
<evidence type="ECO:0000313" key="1">
    <source>
        <dbReference type="EMBL" id="OWZ13855.1"/>
    </source>
</evidence>
<accession>A0A225W8F9</accession>
<dbReference type="AlphaFoldDB" id="A0A225W8F9"/>
<dbReference type="OrthoDB" id="129241at2759"/>
<protein>
    <submittedName>
        <fullName evidence="1">Uncharacterized protein</fullName>
    </submittedName>
</protein>
<sequence>MRDTHGLVSSVRCQLCQEAATGKRKRTQNAKFYKAPYRPQYYVDHNTSEVGCLMAEIDIIVVRRCSLLPFNLSLIGRLHMEQLTQSQRSKV</sequence>
<organism evidence="1 2">
    <name type="scientific">Phytophthora megakarya</name>
    <dbReference type="NCBI Taxonomy" id="4795"/>
    <lineage>
        <taxon>Eukaryota</taxon>
        <taxon>Sar</taxon>
        <taxon>Stramenopiles</taxon>
        <taxon>Oomycota</taxon>
        <taxon>Peronosporomycetes</taxon>
        <taxon>Peronosporales</taxon>
        <taxon>Peronosporaceae</taxon>
        <taxon>Phytophthora</taxon>
    </lineage>
</organism>
<dbReference type="STRING" id="4795.A0A225W8F9"/>
<dbReference type="Proteomes" id="UP000198211">
    <property type="component" value="Unassembled WGS sequence"/>
</dbReference>
<name>A0A225W8F9_9STRA</name>
<keyword evidence="2" id="KW-1185">Reference proteome</keyword>
<proteinExistence type="predicted"/>
<reference evidence="2" key="1">
    <citation type="submission" date="2017-03" db="EMBL/GenBank/DDBJ databases">
        <title>Phytopthora megakarya and P. palmivora, two closely related causual agents of cacao black pod achieved similar genome size and gene model numbers by different mechanisms.</title>
        <authorList>
            <person name="Ali S."/>
            <person name="Shao J."/>
            <person name="Larry D.J."/>
            <person name="Kronmiller B."/>
            <person name="Shen D."/>
            <person name="Strem M.D."/>
            <person name="Melnick R.L."/>
            <person name="Guiltinan M.J."/>
            <person name="Tyler B.M."/>
            <person name="Meinhardt L.W."/>
            <person name="Bailey B.A."/>
        </authorList>
    </citation>
    <scope>NUCLEOTIDE SEQUENCE [LARGE SCALE GENOMIC DNA]</scope>
    <source>
        <strain evidence="2">zdho120</strain>
    </source>
</reference>
<comment type="caution">
    <text evidence="1">The sequence shown here is derived from an EMBL/GenBank/DDBJ whole genome shotgun (WGS) entry which is preliminary data.</text>
</comment>